<dbReference type="PROSITE" id="PS50846">
    <property type="entry name" value="HMA_2"/>
    <property type="match status" value="1"/>
</dbReference>
<evidence type="ECO:0000259" key="9">
    <source>
        <dbReference type="PROSITE" id="PS50846"/>
    </source>
</evidence>
<feature type="non-terminal residue" evidence="10">
    <location>
        <position position="1"/>
    </location>
</feature>
<evidence type="ECO:0000256" key="3">
    <source>
        <dbReference type="ARBA" id="ARBA00022692"/>
    </source>
</evidence>
<dbReference type="InterPro" id="IPR001757">
    <property type="entry name" value="P_typ_ATPase"/>
</dbReference>
<evidence type="ECO:0000256" key="5">
    <source>
        <dbReference type="ARBA" id="ARBA00022840"/>
    </source>
</evidence>
<reference evidence="10 11" key="1">
    <citation type="submission" date="2020-04" db="EMBL/GenBank/DDBJ databases">
        <title>Perkinsus chesapeaki whole genome sequence.</title>
        <authorList>
            <person name="Bogema D.R."/>
        </authorList>
    </citation>
    <scope>NUCLEOTIDE SEQUENCE [LARGE SCALE GENOMIC DNA]</scope>
    <source>
        <strain evidence="10">ATCC PRA-425</strain>
    </source>
</reference>
<keyword evidence="4" id="KW-0547">Nucleotide-binding</keyword>
<keyword evidence="6 8" id="KW-1133">Transmembrane helix</keyword>
<dbReference type="Gene3D" id="2.70.150.10">
    <property type="entry name" value="Calcium-transporting ATPase, cytoplasmic transduction domain A"/>
    <property type="match status" value="1"/>
</dbReference>
<feature type="transmembrane region" description="Helical" evidence="8">
    <location>
        <begin position="344"/>
        <end position="371"/>
    </location>
</feature>
<comment type="caution">
    <text evidence="10">The sequence shown here is derived from an EMBL/GenBank/DDBJ whole genome shotgun (WGS) entry which is preliminary data.</text>
</comment>
<comment type="subcellular location">
    <subcellularLocation>
        <location evidence="1">Membrane</location>
        <topology evidence="1">Multi-pass membrane protein</topology>
    </subcellularLocation>
</comment>
<dbReference type="NCBIfam" id="TIGR01494">
    <property type="entry name" value="ATPase_P-type"/>
    <property type="match status" value="1"/>
</dbReference>
<protein>
    <submittedName>
        <fullName evidence="10">Copper-transporting ATPase</fullName>
    </submittedName>
</protein>
<keyword evidence="7 8" id="KW-0472">Membrane</keyword>
<dbReference type="Pfam" id="PF00122">
    <property type="entry name" value="E1-E2_ATPase"/>
    <property type="match status" value="1"/>
</dbReference>
<evidence type="ECO:0000256" key="4">
    <source>
        <dbReference type="ARBA" id="ARBA00022741"/>
    </source>
</evidence>
<dbReference type="InterPro" id="IPR051014">
    <property type="entry name" value="Cation_Transport_ATPase_IB"/>
</dbReference>
<dbReference type="SUPFAM" id="SSF81653">
    <property type="entry name" value="Calcium ATPase, transduction domain A"/>
    <property type="match status" value="1"/>
</dbReference>
<proteinExistence type="inferred from homology"/>
<dbReference type="InterPro" id="IPR023298">
    <property type="entry name" value="ATPase_P-typ_TM_dom_sf"/>
</dbReference>
<dbReference type="Pfam" id="PF00403">
    <property type="entry name" value="HMA"/>
    <property type="match status" value="1"/>
</dbReference>
<accession>A0A7J6LU65</accession>
<dbReference type="GO" id="GO:0016020">
    <property type="term" value="C:membrane"/>
    <property type="evidence" value="ECO:0007669"/>
    <property type="project" value="UniProtKB-SubCell"/>
</dbReference>
<dbReference type="PANTHER" id="PTHR48085:SF5">
    <property type="entry name" value="CADMIUM_ZINC-TRANSPORTING ATPASE HMA4-RELATED"/>
    <property type="match status" value="1"/>
</dbReference>
<dbReference type="OrthoDB" id="436087at2759"/>
<evidence type="ECO:0000313" key="10">
    <source>
        <dbReference type="EMBL" id="KAF4662520.1"/>
    </source>
</evidence>
<sequence length="404" mass="42964">MSAEPSSSAETVTQVRVANLCCALEADLVSDVLRPLPGVRRVTVNTVTKIATVEHDSELISPVEICNLLNTKLLGASLVHTGLEGASEASALKGMRRKAGLQAVLIVLQVGAIVWGALVPLIIAFCLSFSLFLSFARALMMRKFSDVSVFLGVSLRTRKIFGMSGHRNAMDRAVLVGAIVNLSGLLQSCMGIRVTASLAGIMATTETPTATLADSRKLVQVEDLEVGDRILVRTGDSIPADGKVIDGSASVDESRLTGESIPVYKSKGSEVYSGTLVVKGALPCVEVTSRVGRTQKVTDLIQEATAQRTPLQDTVDTFAKYYTPLVVIIFLAIGIYCWSLERGLIVLVAACPCSIVMAAPVAYMTAIVTGVRQYYGTVLKSPTVIEVLAKIQLVAFDKTGTLTQ</sequence>
<evidence type="ECO:0000256" key="7">
    <source>
        <dbReference type="ARBA" id="ARBA00023136"/>
    </source>
</evidence>
<dbReference type="GO" id="GO:0016887">
    <property type="term" value="F:ATP hydrolysis activity"/>
    <property type="evidence" value="ECO:0007669"/>
    <property type="project" value="InterPro"/>
</dbReference>
<dbReference type="InterPro" id="IPR036163">
    <property type="entry name" value="HMA_dom_sf"/>
</dbReference>
<evidence type="ECO:0000256" key="2">
    <source>
        <dbReference type="ARBA" id="ARBA00006024"/>
    </source>
</evidence>
<dbReference type="InterPro" id="IPR006121">
    <property type="entry name" value="HMA_dom"/>
</dbReference>
<comment type="similarity">
    <text evidence="2">Belongs to the cation transport ATPase (P-type) (TC 3.A.3) family. Type IB subfamily.</text>
</comment>
<dbReference type="EMBL" id="JAAPAO010000344">
    <property type="protein sequence ID" value="KAF4662520.1"/>
    <property type="molecule type" value="Genomic_DNA"/>
</dbReference>
<gene>
    <name evidence="10" type="primary">HMA2_1</name>
    <name evidence="10" type="ORF">FOL47_006204</name>
</gene>
<feature type="transmembrane region" description="Helical" evidence="8">
    <location>
        <begin position="321"/>
        <end position="338"/>
    </location>
</feature>
<dbReference type="Gene3D" id="3.40.50.1000">
    <property type="entry name" value="HAD superfamily/HAD-like"/>
    <property type="match status" value="1"/>
</dbReference>
<evidence type="ECO:0000256" key="1">
    <source>
        <dbReference type="ARBA" id="ARBA00004141"/>
    </source>
</evidence>
<keyword evidence="3 8" id="KW-0812">Transmembrane</keyword>
<evidence type="ECO:0000256" key="8">
    <source>
        <dbReference type="SAM" id="Phobius"/>
    </source>
</evidence>
<dbReference type="InterPro" id="IPR059000">
    <property type="entry name" value="ATPase_P-type_domA"/>
</dbReference>
<dbReference type="InterPro" id="IPR018303">
    <property type="entry name" value="ATPase_P-typ_P_site"/>
</dbReference>
<dbReference type="GO" id="GO:0022857">
    <property type="term" value="F:transmembrane transporter activity"/>
    <property type="evidence" value="ECO:0007669"/>
    <property type="project" value="TreeGrafter"/>
</dbReference>
<dbReference type="Gene3D" id="1.20.1110.10">
    <property type="entry name" value="Calcium-transporting ATPase, transmembrane domain"/>
    <property type="match status" value="1"/>
</dbReference>
<dbReference type="Gene3D" id="3.30.70.100">
    <property type="match status" value="1"/>
</dbReference>
<keyword evidence="11" id="KW-1185">Reference proteome</keyword>
<dbReference type="Proteomes" id="UP000591131">
    <property type="component" value="Unassembled WGS sequence"/>
</dbReference>
<dbReference type="InterPro" id="IPR023214">
    <property type="entry name" value="HAD_sf"/>
</dbReference>
<evidence type="ECO:0000313" key="11">
    <source>
        <dbReference type="Proteomes" id="UP000591131"/>
    </source>
</evidence>
<keyword evidence="5" id="KW-0067">ATP-binding</keyword>
<dbReference type="InterPro" id="IPR008250">
    <property type="entry name" value="ATPase_P-typ_transduc_dom_A_sf"/>
</dbReference>
<organism evidence="10 11">
    <name type="scientific">Perkinsus chesapeaki</name>
    <name type="common">Clam parasite</name>
    <name type="synonym">Perkinsus andrewsi</name>
    <dbReference type="NCBI Taxonomy" id="330153"/>
    <lineage>
        <taxon>Eukaryota</taxon>
        <taxon>Sar</taxon>
        <taxon>Alveolata</taxon>
        <taxon>Perkinsozoa</taxon>
        <taxon>Perkinsea</taxon>
        <taxon>Perkinsida</taxon>
        <taxon>Perkinsidae</taxon>
        <taxon>Perkinsus</taxon>
    </lineage>
</organism>
<dbReference type="GO" id="GO:0046872">
    <property type="term" value="F:metal ion binding"/>
    <property type="evidence" value="ECO:0007669"/>
    <property type="project" value="InterPro"/>
</dbReference>
<dbReference type="PRINTS" id="PR00119">
    <property type="entry name" value="CATATPASE"/>
</dbReference>
<name>A0A7J6LU65_PERCH</name>
<feature type="transmembrane region" description="Helical" evidence="8">
    <location>
        <begin position="121"/>
        <end position="140"/>
    </location>
</feature>
<feature type="domain" description="HMA" evidence="9">
    <location>
        <begin position="11"/>
        <end position="77"/>
    </location>
</feature>
<evidence type="ECO:0000256" key="6">
    <source>
        <dbReference type="ARBA" id="ARBA00022989"/>
    </source>
</evidence>
<dbReference type="GO" id="GO:0005524">
    <property type="term" value="F:ATP binding"/>
    <property type="evidence" value="ECO:0007669"/>
    <property type="project" value="UniProtKB-KW"/>
</dbReference>
<dbReference type="AlphaFoldDB" id="A0A7J6LU65"/>
<dbReference type="PANTHER" id="PTHR48085">
    <property type="entry name" value="CADMIUM/ZINC-TRANSPORTING ATPASE HMA2-RELATED"/>
    <property type="match status" value="1"/>
</dbReference>
<dbReference type="SUPFAM" id="SSF81665">
    <property type="entry name" value="Calcium ATPase, transmembrane domain M"/>
    <property type="match status" value="1"/>
</dbReference>
<dbReference type="PROSITE" id="PS00154">
    <property type="entry name" value="ATPASE_E1_E2"/>
    <property type="match status" value="1"/>
</dbReference>
<dbReference type="SUPFAM" id="SSF55008">
    <property type="entry name" value="HMA, heavy metal-associated domain"/>
    <property type="match status" value="1"/>
</dbReference>